<comment type="caution">
    <text evidence="1">The sequence shown here is derived from an EMBL/GenBank/DDBJ whole genome shotgun (WGS) entry which is preliminary data.</text>
</comment>
<sequence>MGIKKTFKKGKKAGKSVGKAADDAGKAVGKAVNEASDWTGKQVVKGYNATTGAIEGSLDTVVDYADDQYEAAVKYAEKTYNEGVDWLEDLAQDAIDAAFRAAYDSVAGDYAKLAAELLDVEIKLFAKPSNILTTIRDSLFVGKFSKAADDISELLELDIMKRALEIGHRLHGTSFIFGADLTLAASAPVGPQPVVTVGAGPTASIGITQMLDHEKSYEHSRCVFSSLGPALSLGGATSASKLGGSAEFGIIMGFVSKDPTNIGGWFVDVSGGGGLEHGVYSAGLSWSPPGSKPPYVKPKPVAVNLRVAITTSASPGGSISLGGSYTWLIQKVKNPLYIG</sequence>
<dbReference type="Proteomes" id="UP000238823">
    <property type="component" value="Unassembled WGS sequence"/>
</dbReference>
<name>A0A2S9XQN0_9BACT</name>
<proteinExistence type="predicted"/>
<accession>A0A2S9XQN0</accession>
<protein>
    <submittedName>
        <fullName evidence="1">Uncharacterized protein</fullName>
    </submittedName>
</protein>
<dbReference type="RefSeq" id="WP_106094246.1">
    <property type="nucleotide sequence ID" value="NZ_PVNL01000138.1"/>
</dbReference>
<evidence type="ECO:0000313" key="2">
    <source>
        <dbReference type="Proteomes" id="UP000238823"/>
    </source>
</evidence>
<dbReference type="AlphaFoldDB" id="A0A2S9XQN0"/>
<dbReference type="EMBL" id="PVNL01000138">
    <property type="protein sequence ID" value="PRP95165.1"/>
    <property type="molecule type" value="Genomic_DNA"/>
</dbReference>
<reference evidence="1 2" key="1">
    <citation type="submission" date="2018-03" db="EMBL/GenBank/DDBJ databases">
        <title>Draft Genome Sequences of the Obligatory Marine Myxobacteria Enhygromyxa salina SWB007.</title>
        <authorList>
            <person name="Poehlein A."/>
            <person name="Moghaddam J.A."/>
            <person name="Harms H."/>
            <person name="Alanjari M."/>
            <person name="Koenig G.M."/>
            <person name="Daniel R."/>
            <person name="Schaeberle T.F."/>
        </authorList>
    </citation>
    <scope>NUCLEOTIDE SEQUENCE [LARGE SCALE GENOMIC DNA]</scope>
    <source>
        <strain evidence="1 2">SWB007</strain>
    </source>
</reference>
<organism evidence="1 2">
    <name type="scientific">Enhygromyxa salina</name>
    <dbReference type="NCBI Taxonomy" id="215803"/>
    <lineage>
        <taxon>Bacteria</taxon>
        <taxon>Pseudomonadati</taxon>
        <taxon>Myxococcota</taxon>
        <taxon>Polyangia</taxon>
        <taxon>Nannocystales</taxon>
        <taxon>Nannocystaceae</taxon>
        <taxon>Enhygromyxa</taxon>
    </lineage>
</organism>
<evidence type="ECO:0000313" key="1">
    <source>
        <dbReference type="EMBL" id="PRP95165.1"/>
    </source>
</evidence>
<gene>
    <name evidence="1" type="ORF">ENSA7_74790</name>
</gene>